<evidence type="ECO:0000256" key="1">
    <source>
        <dbReference type="ARBA" id="ARBA00004167"/>
    </source>
</evidence>
<protein>
    <recommendedName>
        <fullName evidence="7">Late embryogenesis abundant protein LEA-2 subgroup domain-containing protein</fullName>
    </recommendedName>
</protein>
<evidence type="ECO:0000313" key="9">
    <source>
        <dbReference type="Proteomes" id="UP000289738"/>
    </source>
</evidence>
<gene>
    <name evidence="8" type="ORF">Ahy_Scaffold1g107292</name>
</gene>
<dbReference type="PANTHER" id="PTHR31234">
    <property type="entry name" value="LATE EMBRYOGENESIS ABUNDANT (LEA) HYDROXYPROLINE-RICH GLYCOPROTEIN FAMILY"/>
    <property type="match status" value="1"/>
</dbReference>
<feature type="compositionally biased region" description="Basic residues" evidence="5">
    <location>
        <begin position="13"/>
        <end position="24"/>
    </location>
</feature>
<dbReference type="Pfam" id="PF03168">
    <property type="entry name" value="LEA_2"/>
    <property type="match status" value="1"/>
</dbReference>
<comment type="caution">
    <text evidence="8">The sequence shown here is derived from an EMBL/GenBank/DDBJ whole genome shotgun (WGS) entry which is preliminary data.</text>
</comment>
<name>A0A444WV75_ARAHY</name>
<dbReference type="EMBL" id="SDMP01000021">
    <property type="protein sequence ID" value="RYQ81333.1"/>
    <property type="molecule type" value="Genomic_DNA"/>
</dbReference>
<reference evidence="8 9" key="1">
    <citation type="submission" date="2019-01" db="EMBL/GenBank/DDBJ databases">
        <title>Sequencing of cultivated peanut Arachis hypogaea provides insights into genome evolution and oil improvement.</title>
        <authorList>
            <person name="Chen X."/>
        </authorList>
    </citation>
    <scope>NUCLEOTIDE SEQUENCE [LARGE SCALE GENOMIC DNA]</scope>
    <source>
        <strain evidence="9">cv. Fuhuasheng</strain>
        <tissue evidence="8">Leaves</tissue>
    </source>
</reference>
<evidence type="ECO:0000259" key="7">
    <source>
        <dbReference type="Pfam" id="PF03168"/>
    </source>
</evidence>
<feature type="region of interest" description="Disordered" evidence="5">
    <location>
        <begin position="1"/>
        <end position="32"/>
    </location>
</feature>
<evidence type="ECO:0000256" key="4">
    <source>
        <dbReference type="ARBA" id="ARBA00023136"/>
    </source>
</evidence>
<dbReference type="AlphaFoldDB" id="A0A444WV75"/>
<evidence type="ECO:0000256" key="2">
    <source>
        <dbReference type="ARBA" id="ARBA00022692"/>
    </source>
</evidence>
<dbReference type="PANTHER" id="PTHR31234:SF66">
    <property type="entry name" value="LATE EMBRYOGENESIS ABUNDANT PROTEIN"/>
    <property type="match status" value="1"/>
</dbReference>
<evidence type="ECO:0000256" key="3">
    <source>
        <dbReference type="ARBA" id="ARBA00022989"/>
    </source>
</evidence>
<keyword evidence="2 6" id="KW-0812">Transmembrane</keyword>
<evidence type="ECO:0000256" key="6">
    <source>
        <dbReference type="SAM" id="Phobius"/>
    </source>
</evidence>
<dbReference type="STRING" id="3818.A0A444WV75"/>
<dbReference type="InterPro" id="IPR044839">
    <property type="entry name" value="NDR1-like"/>
</dbReference>
<feature type="domain" description="Late embryogenesis abundant protein LEA-2 subgroup" evidence="7">
    <location>
        <begin position="116"/>
        <end position="186"/>
    </location>
</feature>
<dbReference type="GO" id="GO:0098542">
    <property type="term" value="P:defense response to other organism"/>
    <property type="evidence" value="ECO:0007669"/>
    <property type="project" value="InterPro"/>
</dbReference>
<accession>A0A444WV75</accession>
<dbReference type="InterPro" id="IPR004864">
    <property type="entry name" value="LEA_2"/>
</dbReference>
<evidence type="ECO:0000313" key="8">
    <source>
        <dbReference type="EMBL" id="RYQ81333.1"/>
    </source>
</evidence>
<keyword evidence="4 6" id="KW-0472">Membrane</keyword>
<proteinExistence type="predicted"/>
<organism evidence="8 9">
    <name type="scientific">Arachis hypogaea</name>
    <name type="common">Peanut</name>
    <dbReference type="NCBI Taxonomy" id="3818"/>
    <lineage>
        <taxon>Eukaryota</taxon>
        <taxon>Viridiplantae</taxon>
        <taxon>Streptophyta</taxon>
        <taxon>Embryophyta</taxon>
        <taxon>Tracheophyta</taxon>
        <taxon>Spermatophyta</taxon>
        <taxon>Magnoliopsida</taxon>
        <taxon>eudicotyledons</taxon>
        <taxon>Gunneridae</taxon>
        <taxon>Pentapetalae</taxon>
        <taxon>rosids</taxon>
        <taxon>fabids</taxon>
        <taxon>Fabales</taxon>
        <taxon>Fabaceae</taxon>
        <taxon>Papilionoideae</taxon>
        <taxon>50 kb inversion clade</taxon>
        <taxon>dalbergioids sensu lato</taxon>
        <taxon>Dalbergieae</taxon>
        <taxon>Pterocarpus clade</taxon>
        <taxon>Arachis</taxon>
    </lineage>
</organism>
<dbReference type="GO" id="GO:0005886">
    <property type="term" value="C:plasma membrane"/>
    <property type="evidence" value="ECO:0007669"/>
    <property type="project" value="TreeGrafter"/>
</dbReference>
<keyword evidence="3 6" id="KW-1133">Transmembrane helix</keyword>
<feature type="transmembrane region" description="Helical" evidence="6">
    <location>
        <begin position="52"/>
        <end position="81"/>
    </location>
</feature>
<sequence>MQPAPESGSYNHSHSHNHNQNRHHRDFESRDGATRYHNRRLRVGRQGHTNPLIWLLAIICTIIALAVIVAGIVVFAGYILIRPRVPTITVTNAHLDIFRNDYTGILETQLRIQVMAQNENMKAHASFSDIRFNLSFQGQPVAMMVADPFDVPKNNTQFLNYFVQSSAIPLTPEQMQAVTDSWKLNLATFDFKGNARTQWRIGPLIGSVKFWCYLDCKLKFHPLNGSYIHNSCTSKSK</sequence>
<keyword evidence="9" id="KW-1185">Reference proteome</keyword>
<dbReference type="Proteomes" id="UP000289738">
    <property type="component" value="Unassembled WGS sequence"/>
</dbReference>
<evidence type="ECO:0000256" key="5">
    <source>
        <dbReference type="SAM" id="MobiDB-lite"/>
    </source>
</evidence>
<comment type="subcellular location">
    <subcellularLocation>
        <location evidence="1">Membrane</location>
        <topology evidence="1">Single-pass membrane protein</topology>
    </subcellularLocation>
</comment>